<dbReference type="Proteomes" id="UP001054837">
    <property type="component" value="Unassembled WGS sequence"/>
</dbReference>
<keyword evidence="2" id="KW-1185">Reference proteome</keyword>
<protein>
    <submittedName>
        <fullName evidence="1">Uncharacterized protein</fullName>
    </submittedName>
</protein>
<reference evidence="1 2" key="1">
    <citation type="submission" date="2021-06" db="EMBL/GenBank/DDBJ databases">
        <title>Caerostris darwini draft genome.</title>
        <authorList>
            <person name="Kono N."/>
            <person name="Arakawa K."/>
        </authorList>
    </citation>
    <scope>NUCLEOTIDE SEQUENCE [LARGE SCALE GENOMIC DNA]</scope>
</reference>
<evidence type="ECO:0000313" key="2">
    <source>
        <dbReference type="Proteomes" id="UP001054837"/>
    </source>
</evidence>
<dbReference type="EMBL" id="BPLQ01014670">
    <property type="protein sequence ID" value="GIY81821.1"/>
    <property type="molecule type" value="Genomic_DNA"/>
</dbReference>
<name>A0AAV4WH05_9ARAC</name>
<sequence>MFTVMDPHFQALNLTRLSIINPVRRPRQTNPVFGHARLDIVSRSFVCPGSFLPRVIGPFVTLINPWTRSSASVGSGRDAFGTMTRISSGLERLAMC</sequence>
<dbReference type="AlphaFoldDB" id="A0AAV4WH05"/>
<organism evidence="1 2">
    <name type="scientific">Caerostris darwini</name>
    <dbReference type="NCBI Taxonomy" id="1538125"/>
    <lineage>
        <taxon>Eukaryota</taxon>
        <taxon>Metazoa</taxon>
        <taxon>Ecdysozoa</taxon>
        <taxon>Arthropoda</taxon>
        <taxon>Chelicerata</taxon>
        <taxon>Arachnida</taxon>
        <taxon>Araneae</taxon>
        <taxon>Araneomorphae</taxon>
        <taxon>Entelegynae</taxon>
        <taxon>Araneoidea</taxon>
        <taxon>Araneidae</taxon>
        <taxon>Caerostris</taxon>
    </lineage>
</organism>
<proteinExistence type="predicted"/>
<gene>
    <name evidence="1" type="ORF">CDAR_42831</name>
</gene>
<evidence type="ECO:0000313" key="1">
    <source>
        <dbReference type="EMBL" id="GIY81821.1"/>
    </source>
</evidence>
<accession>A0AAV4WH05</accession>
<comment type="caution">
    <text evidence="1">The sequence shown here is derived from an EMBL/GenBank/DDBJ whole genome shotgun (WGS) entry which is preliminary data.</text>
</comment>